<keyword evidence="3" id="KW-0274">FAD</keyword>
<keyword evidence="4 9" id="KW-0560">Oxidoreductase</keyword>
<dbReference type="Pfam" id="PF00941">
    <property type="entry name" value="FAD_binding_5"/>
    <property type="match status" value="1"/>
</dbReference>
<accession>A0A438AGJ7</accession>
<dbReference type="InterPro" id="IPR005107">
    <property type="entry name" value="CO_DH_flav_C"/>
</dbReference>
<dbReference type="Pfam" id="PF03450">
    <property type="entry name" value="CO_deh_flav_C"/>
    <property type="match status" value="1"/>
</dbReference>
<keyword evidence="5" id="KW-0408">Iron</keyword>
<dbReference type="InterPro" id="IPR016166">
    <property type="entry name" value="FAD-bd_PCMH"/>
</dbReference>
<dbReference type="InterPro" id="IPR016169">
    <property type="entry name" value="FAD-bd_PCMH_sub2"/>
</dbReference>
<dbReference type="Gene3D" id="1.10.150.120">
    <property type="entry name" value="[2Fe-2S]-binding domain"/>
    <property type="match status" value="1"/>
</dbReference>
<dbReference type="Pfam" id="PF00111">
    <property type="entry name" value="Fer2"/>
    <property type="match status" value="1"/>
</dbReference>
<dbReference type="InterPro" id="IPR012175">
    <property type="entry name" value="Xanth_DH_ssu_bac"/>
</dbReference>
<dbReference type="PIRSF" id="PIRSF036557">
    <property type="entry name" value="XdhA_RC"/>
    <property type="match status" value="1"/>
</dbReference>
<dbReference type="InterPro" id="IPR006058">
    <property type="entry name" value="2Fe2S_fd_BS"/>
</dbReference>
<dbReference type="InterPro" id="IPR036318">
    <property type="entry name" value="FAD-bd_PCMH-like_sf"/>
</dbReference>
<feature type="region of interest" description="Disordered" evidence="6">
    <location>
        <begin position="152"/>
        <end position="221"/>
    </location>
</feature>
<dbReference type="SUPFAM" id="SSF56176">
    <property type="entry name" value="FAD-binding/transporter-associated domain-like"/>
    <property type="match status" value="1"/>
</dbReference>
<name>A0A438AGJ7_9RHOB</name>
<evidence type="ECO:0000313" key="9">
    <source>
        <dbReference type="EMBL" id="RVV97831.1"/>
    </source>
</evidence>
<dbReference type="RefSeq" id="WP_127906496.1">
    <property type="nucleotide sequence ID" value="NZ_RQXX01000003.1"/>
</dbReference>
<dbReference type="Gene3D" id="3.10.20.30">
    <property type="match status" value="1"/>
</dbReference>
<evidence type="ECO:0000313" key="10">
    <source>
        <dbReference type="Proteomes" id="UP000285908"/>
    </source>
</evidence>
<evidence type="ECO:0000256" key="6">
    <source>
        <dbReference type="SAM" id="MobiDB-lite"/>
    </source>
</evidence>
<dbReference type="AlphaFoldDB" id="A0A438AGJ7"/>
<dbReference type="InterPro" id="IPR001041">
    <property type="entry name" value="2Fe-2S_ferredoxin-type"/>
</dbReference>
<dbReference type="GO" id="GO:0071949">
    <property type="term" value="F:FAD binding"/>
    <property type="evidence" value="ECO:0007669"/>
    <property type="project" value="InterPro"/>
</dbReference>
<dbReference type="InterPro" id="IPR002888">
    <property type="entry name" value="2Fe-2S-bd"/>
</dbReference>
<organism evidence="9 10">
    <name type="scientific">Mesobaculum littorinae</name>
    <dbReference type="NCBI Taxonomy" id="2486419"/>
    <lineage>
        <taxon>Bacteria</taxon>
        <taxon>Pseudomonadati</taxon>
        <taxon>Pseudomonadota</taxon>
        <taxon>Alphaproteobacteria</taxon>
        <taxon>Rhodobacterales</taxon>
        <taxon>Roseobacteraceae</taxon>
        <taxon>Mesobaculum</taxon>
    </lineage>
</organism>
<gene>
    <name evidence="9" type="primary">xdhA</name>
    <name evidence="9" type="ORF">EKE94_10120</name>
</gene>
<dbReference type="Proteomes" id="UP000285908">
    <property type="component" value="Unassembled WGS sequence"/>
</dbReference>
<dbReference type="InterPro" id="IPR012675">
    <property type="entry name" value="Beta-grasp_dom_sf"/>
</dbReference>
<feature type="domain" description="2Fe-2S ferredoxin-type" evidence="7">
    <location>
        <begin position="1"/>
        <end position="82"/>
    </location>
</feature>
<keyword evidence="10" id="KW-1185">Reference proteome</keyword>
<dbReference type="EC" id="1.17.1.4" evidence="9"/>
<dbReference type="GO" id="GO:0004854">
    <property type="term" value="F:xanthine dehydrogenase activity"/>
    <property type="evidence" value="ECO:0007669"/>
    <property type="project" value="UniProtKB-EC"/>
</dbReference>
<feature type="domain" description="FAD-binding PCMH-type" evidence="8">
    <location>
        <begin position="217"/>
        <end position="390"/>
    </location>
</feature>
<dbReference type="OrthoDB" id="9792018at2"/>
<comment type="caution">
    <text evidence="9">The sequence shown here is derived from an EMBL/GenBank/DDBJ whole genome shotgun (WGS) entry which is preliminary data.</text>
</comment>
<dbReference type="Gene3D" id="3.30.43.10">
    <property type="entry name" value="Uridine Diphospho-n-acetylenolpyruvylglucosamine Reductase, domain 2"/>
    <property type="match status" value="1"/>
</dbReference>
<evidence type="ECO:0000256" key="4">
    <source>
        <dbReference type="ARBA" id="ARBA00023002"/>
    </source>
</evidence>
<dbReference type="PROSITE" id="PS51085">
    <property type="entry name" value="2FE2S_FER_2"/>
    <property type="match status" value="1"/>
</dbReference>
<proteinExistence type="predicted"/>
<dbReference type="SUPFAM" id="SSF47741">
    <property type="entry name" value="CO dehydrogenase ISP C-domain like"/>
    <property type="match status" value="1"/>
</dbReference>
<evidence type="ECO:0000256" key="2">
    <source>
        <dbReference type="ARBA" id="ARBA00022723"/>
    </source>
</evidence>
<keyword evidence="1" id="KW-0285">Flavoprotein</keyword>
<dbReference type="SUPFAM" id="SSF54292">
    <property type="entry name" value="2Fe-2S ferredoxin-like"/>
    <property type="match status" value="1"/>
</dbReference>
<dbReference type="PROSITE" id="PS00197">
    <property type="entry name" value="2FE2S_FER_1"/>
    <property type="match status" value="1"/>
</dbReference>
<dbReference type="SUPFAM" id="SSF55447">
    <property type="entry name" value="CO dehydrogenase flavoprotein C-terminal domain-like"/>
    <property type="match status" value="1"/>
</dbReference>
<evidence type="ECO:0000256" key="3">
    <source>
        <dbReference type="ARBA" id="ARBA00022827"/>
    </source>
</evidence>
<dbReference type="PANTHER" id="PTHR45444:SF3">
    <property type="entry name" value="XANTHINE DEHYDROGENASE"/>
    <property type="match status" value="1"/>
</dbReference>
<dbReference type="EMBL" id="RQXX01000003">
    <property type="protein sequence ID" value="RVV97831.1"/>
    <property type="molecule type" value="Genomic_DNA"/>
</dbReference>
<dbReference type="InterPro" id="IPR002346">
    <property type="entry name" value="Mopterin_DH_FAD-bd"/>
</dbReference>
<dbReference type="InterPro" id="IPR036683">
    <property type="entry name" value="CO_DH_flav_C_dom_sf"/>
</dbReference>
<evidence type="ECO:0000256" key="1">
    <source>
        <dbReference type="ARBA" id="ARBA00022630"/>
    </source>
</evidence>
<feature type="compositionally biased region" description="Low complexity" evidence="6">
    <location>
        <begin position="181"/>
        <end position="191"/>
    </location>
</feature>
<dbReference type="Gene3D" id="3.30.390.50">
    <property type="entry name" value="CO dehydrogenase flavoprotein, C-terminal domain"/>
    <property type="match status" value="1"/>
</dbReference>
<dbReference type="InterPro" id="IPR016167">
    <property type="entry name" value="FAD-bd_PCMH_sub1"/>
</dbReference>
<dbReference type="Gene3D" id="3.30.465.10">
    <property type="match status" value="1"/>
</dbReference>
<dbReference type="GO" id="GO:0051537">
    <property type="term" value="F:2 iron, 2 sulfur cluster binding"/>
    <property type="evidence" value="ECO:0007669"/>
    <property type="project" value="InterPro"/>
</dbReference>
<dbReference type="InterPro" id="IPR014307">
    <property type="entry name" value="Xanthine_DH_ssu"/>
</dbReference>
<dbReference type="CDD" id="cd00207">
    <property type="entry name" value="fer2"/>
    <property type="match status" value="1"/>
</dbReference>
<dbReference type="NCBIfam" id="TIGR02963">
    <property type="entry name" value="xanthine_xdhA"/>
    <property type="match status" value="1"/>
</dbReference>
<dbReference type="Pfam" id="PF01799">
    <property type="entry name" value="Fer2_2"/>
    <property type="match status" value="1"/>
</dbReference>
<dbReference type="SMART" id="SM01092">
    <property type="entry name" value="CO_deh_flav_C"/>
    <property type="match status" value="1"/>
</dbReference>
<dbReference type="PROSITE" id="PS51387">
    <property type="entry name" value="FAD_PCMH"/>
    <property type="match status" value="1"/>
</dbReference>
<sequence length="506" mass="53018">MSFTFLLNGESVHIDGEPPTRTLLDWLRENRGLTGTKEGCNEGDCGACTVMVTDEDGARAVNACILFLPQIAGKAVRTVEGIAGPEGQLHPVQQAMVDAHGSQCGFCTPGFIVSMATAHLNGATDHDDQLAGNLCRCTGYAPIIRAAQAAQAAPVPDWMRDAPPGEDADPAYGAPEALTDGPVPTAATAPGGYAGTGADWGHRNPTAGSGASSEGGPVPSATPFYRPTTADDLAAFYAANPGATLVGGATDVGLWVTKGLRDLGTVCFLNGVADLRGIEIGRDTICIGATATVAELRRAIADLHPSFAEMLRRYGSTQVRNAATVGGNIANGSPIGDGPPALIALGATLHLRRGGERREIPLESFFLEYGKQDRQPGEFVEAVSFPRQPDRLRCYKLSKRFDQDISAVCGCLSITVEDGTVTQARIAFGGMAGIPKRASAVEAALRGRPWTAETVAAAQEALAQDFQPLSDMRASSSYRLKAARGMLARYLAEDEGRPVNVLEVQP</sequence>
<reference evidence="9 10" key="1">
    <citation type="submission" date="2018-11" db="EMBL/GenBank/DDBJ databases">
        <title>Mesobaculum littorinae gen. nov., sp. nov., isolated from Littorina scabra that represents a novel genus of the order Rhodobacteraceae.</title>
        <authorList>
            <person name="Li F."/>
        </authorList>
    </citation>
    <scope>NUCLEOTIDE SEQUENCE [LARGE SCALE GENOMIC DNA]</scope>
    <source>
        <strain evidence="9 10">M0103</strain>
    </source>
</reference>
<dbReference type="GO" id="GO:0005506">
    <property type="term" value="F:iron ion binding"/>
    <property type="evidence" value="ECO:0007669"/>
    <property type="project" value="InterPro"/>
</dbReference>
<dbReference type="InterPro" id="IPR036010">
    <property type="entry name" value="2Fe-2S_ferredoxin-like_sf"/>
</dbReference>
<dbReference type="InterPro" id="IPR016208">
    <property type="entry name" value="Ald_Oxase/xanthine_DH-like"/>
</dbReference>
<keyword evidence="2" id="KW-0479">Metal-binding</keyword>
<evidence type="ECO:0000256" key="5">
    <source>
        <dbReference type="ARBA" id="ARBA00023004"/>
    </source>
</evidence>
<evidence type="ECO:0000259" key="7">
    <source>
        <dbReference type="PROSITE" id="PS51085"/>
    </source>
</evidence>
<dbReference type="PANTHER" id="PTHR45444">
    <property type="entry name" value="XANTHINE DEHYDROGENASE"/>
    <property type="match status" value="1"/>
</dbReference>
<protein>
    <submittedName>
        <fullName evidence="9">Xanthine dehydrogenase small subunit</fullName>
        <ecNumber evidence="9">1.17.1.4</ecNumber>
    </submittedName>
</protein>
<dbReference type="InterPro" id="IPR036884">
    <property type="entry name" value="2Fe-2S-bd_dom_sf"/>
</dbReference>
<evidence type="ECO:0000259" key="8">
    <source>
        <dbReference type="PROSITE" id="PS51387"/>
    </source>
</evidence>